<dbReference type="RefSeq" id="WP_013388264.1">
    <property type="nucleotide sequence ID" value="NC_014632.1"/>
</dbReference>
<feature type="transmembrane region" description="Helical" evidence="1">
    <location>
        <begin position="98"/>
        <end position="122"/>
    </location>
</feature>
<feature type="transmembrane region" description="Helical" evidence="1">
    <location>
        <begin position="222"/>
        <end position="246"/>
    </location>
</feature>
<dbReference type="Proteomes" id="UP000006875">
    <property type="component" value="Chromosome"/>
</dbReference>
<protein>
    <recommendedName>
        <fullName evidence="4">ABC transporter permease</fullName>
    </recommendedName>
</protein>
<reference evidence="2 3" key="1">
    <citation type="journal article" date="2010" name="Stand. Genomic Sci.">
        <title>Complete genome sequence of Ilyobacter polytropus type strain (CuHbu1).</title>
        <authorList>
            <person name="Sikorski J."/>
            <person name="Chertkov O."/>
            <person name="Lapidus A."/>
            <person name="Nolan M."/>
            <person name="Lucas S."/>
            <person name="Del Rio T.G."/>
            <person name="Tice H."/>
            <person name="Cheng J.F."/>
            <person name="Tapia R."/>
            <person name="Han C."/>
            <person name="Goodwin L."/>
            <person name="Pitluck S."/>
            <person name="Liolios K."/>
            <person name="Ivanova N."/>
            <person name="Mavromatis K."/>
            <person name="Mikhailova N."/>
            <person name="Pati A."/>
            <person name="Chen A."/>
            <person name="Palaniappan K."/>
            <person name="Land M."/>
            <person name="Hauser L."/>
            <person name="Chang Y.J."/>
            <person name="Jeffries C.D."/>
            <person name="Brambilla E."/>
            <person name="Yasawong M."/>
            <person name="Rohde M."/>
            <person name="Pukall R."/>
            <person name="Spring S."/>
            <person name="Goker M."/>
            <person name="Woyke T."/>
            <person name="Bristow J."/>
            <person name="Eisen J.A."/>
            <person name="Markowitz V."/>
            <person name="Hugenholtz P."/>
            <person name="Kyrpides N.C."/>
            <person name="Klenk H.P."/>
        </authorList>
    </citation>
    <scope>NUCLEOTIDE SEQUENCE [LARGE SCALE GENOMIC DNA]</scope>
    <source>
        <strain evidence="3">ATCC 51220 / DSM 2926 / LMG 16218 / CuHBu1</strain>
    </source>
</reference>
<proteinExistence type="predicted"/>
<organism evidence="2 3">
    <name type="scientific">Ilyobacter polytropus (strain ATCC 51220 / DSM 2926 / LMG 16218 / CuHBu1)</name>
    <dbReference type="NCBI Taxonomy" id="572544"/>
    <lineage>
        <taxon>Bacteria</taxon>
        <taxon>Fusobacteriati</taxon>
        <taxon>Fusobacteriota</taxon>
        <taxon>Fusobacteriia</taxon>
        <taxon>Fusobacteriales</taxon>
        <taxon>Fusobacteriaceae</taxon>
        <taxon>Ilyobacter</taxon>
    </lineage>
</organism>
<gene>
    <name evidence="2" type="ordered locus">Ilyop_1831</name>
</gene>
<feature type="transmembrane region" description="Helical" evidence="1">
    <location>
        <begin position="20"/>
        <end position="43"/>
    </location>
</feature>
<dbReference type="KEGG" id="ipo:Ilyop_1831"/>
<accession>E3H9S3</accession>
<dbReference type="eggNOG" id="COG1277">
    <property type="taxonomic scope" value="Bacteria"/>
</dbReference>
<feature type="transmembrane region" description="Helical" evidence="1">
    <location>
        <begin position="55"/>
        <end position="78"/>
    </location>
</feature>
<dbReference type="STRING" id="572544.Ilyop_1831"/>
<dbReference type="EMBL" id="CP002281">
    <property type="protein sequence ID" value="ADO83602.1"/>
    <property type="molecule type" value="Genomic_DNA"/>
</dbReference>
<feature type="transmembrane region" description="Helical" evidence="1">
    <location>
        <begin position="161"/>
        <end position="180"/>
    </location>
</feature>
<dbReference type="HOGENOM" id="CLU_070325_1_0_0"/>
<dbReference type="PANTHER" id="PTHR43471">
    <property type="entry name" value="ABC TRANSPORTER PERMEASE"/>
    <property type="match status" value="1"/>
</dbReference>
<dbReference type="OrthoDB" id="92438at2"/>
<sequence>MTKILTMAKYSFKENISNKIFNGIIMFGGILIFATMLLDELALYEGVEVIRDTGLFFTEFMVMFIVIYLSATCVLKAIKEKSIYLVLTKGVGKEEYLTGTLLGMMYTIFFNVFLMGGVLCALIWKMGGSLDSSFFVSLLFIGLKLSLLSAVGIMFSVVSESYVTAILFTVSTYIAGHGLLELKEVAQKVKGTAFEVILNILYTVLPKFHLLNYRDYLGNVHINLWLLTGYMAVYMTAMLFIATASFSKKRL</sequence>
<keyword evidence="1" id="KW-0472">Membrane</keyword>
<dbReference type="AlphaFoldDB" id="E3H9S3"/>
<feature type="transmembrane region" description="Helical" evidence="1">
    <location>
        <begin position="134"/>
        <end position="155"/>
    </location>
</feature>
<keyword evidence="3" id="KW-1185">Reference proteome</keyword>
<feature type="transmembrane region" description="Helical" evidence="1">
    <location>
        <begin position="192"/>
        <end position="210"/>
    </location>
</feature>
<evidence type="ECO:0000256" key="1">
    <source>
        <dbReference type="SAM" id="Phobius"/>
    </source>
</evidence>
<keyword evidence="1" id="KW-1133">Transmembrane helix</keyword>
<name>E3H9S3_ILYPC</name>
<evidence type="ECO:0000313" key="2">
    <source>
        <dbReference type="EMBL" id="ADO83602.1"/>
    </source>
</evidence>
<evidence type="ECO:0000313" key="3">
    <source>
        <dbReference type="Proteomes" id="UP000006875"/>
    </source>
</evidence>
<dbReference type="PANTHER" id="PTHR43471:SF10">
    <property type="entry name" value="SLL1107 PROTEIN"/>
    <property type="match status" value="1"/>
</dbReference>
<evidence type="ECO:0008006" key="4">
    <source>
        <dbReference type="Google" id="ProtNLM"/>
    </source>
</evidence>
<keyword evidence="1" id="KW-0812">Transmembrane</keyword>